<evidence type="ECO:0000256" key="2">
    <source>
        <dbReference type="ARBA" id="ARBA00023125"/>
    </source>
</evidence>
<dbReference type="Pfam" id="PF08220">
    <property type="entry name" value="HTH_DeoR"/>
    <property type="match status" value="1"/>
</dbReference>
<dbReference type="PANTHER" id="PTHR30363:SF44">
    <property type="entry name" value="AGA OPERON TRANSCRIPTIONAL REPRESSOR-RELATED"/>
    <property type="match status" value="1"/>
</dbReference>
<dbReference type="SUPFAM" id="SSF46785">
    <property type="entry name" value="Winged helix' DNA-binding domain"/>
    <property type="match status" value="1"/>
</dbReference>
<dbReference type="Gene3D" id="1.10.10.10">
    <property type="entry name" value="Winged helix-like DNA-binding domain superfamily/Winged helix DNA-binding domain"/>
    <property type="match status" value="1"/>
</dbReference>
<dbReference type="GO" id="GO:0003677">
    <property type="term" value="F:DNA binding"/>
    <property type="evidence" value="ECO:0007669"/>
    <property type="project" value="UniProtKB-KW"/>
</dbReference>
<reference evidence="5" key="1">
    <citation type="submission" date="2022-06" db="EMBL/GenBank/DDBJ databases">
        <title>Draft genome sequences of Leminorella grimontii str. JCM5902.</title>
        <authorList>
            <person name="Wakabayashi Y."/>
            <person name="Kojima K."/>
        </authorList>
    </citation>
    <scope>NUCLEOTIDE SEQUENCE</scope>
    <source>
        <strain evidence="5">JCM 5902</strain>
    </source>
</reference>
<dbReference type="Proteomes" id="UP001058124">
    <property type="component" value="Unassembled WGS sequence"/>
</dbReference>
<dbReference type="InterPro" id="IPR037171">
    <property type="entry name" value="NagB/RpiA_transferase-like"/>
</dbReference>
<evidence type="ECO:0000256" key="3">
    <source>
        <dbReference type="ARBA" id="ARBA00023163"/>
    </source>
</evidence>
<evidence type="ECO:0000256" key="1">
    <source>
        <dbReference type="ARBA" id="ARBA00023015"/>
    </source>
</evidence>
<gene>
    <name evidence="5" type="primary">fruR</name>
    <name evidence="5" type="ORF">SOASR030_32000</name>
</gene>
<keyword evidence="6" id="KW-1185">Reference proteome</keyword>
<keyword evidence="1" id="KW-0805">Transcription regulation</keyword>
<sequence>MRQSRERREQILIALAEGEADVDVLAERFGVSPSTVRRDLQRLSKEKAVMRTYGGAILAPIGVEETLAEREVRNIEAKQAIARAAVSYIQDEETIILDGGSTVTALAQLLRERTLRVITNNMKVAWLLADAPGISLILLGGTIRPISMTSYGPLAEEAMRTLTAARLFTSADGVVADRGLCEATLEQASLKRLMMRQAAETFILADSTKLGAASQSAWAPFPARWHLITDKSAPDEATEPFVDAGGKVTRA</sequence>
<evidence type="ECO:0000313" key="6">
    <source>
        <dbReference type="Proteomes" id="UP001058124"/>
    </source>
</evidence>
<dbReference type="InterPro" id="IPR018356">
    <property type="entry name" value="Tscrpt_reg_HTH_DeoR_CS"/>
</dbReference>
<dbReference type="CDD" id="cd00090">
    <property type="entry name" value="HTH_ARSR"/>
    <property type="match status" value="1"/>
</dbReference>
<keyword evidence="3" id="KW-0804">Transcription</keyword>
<dbReference type="PRINTS" id="PR00037">
    <property type="entry name" value="HTHLACR"/>
</dbReference>
<evidence type="ECO:0000313" key="5">
    <source>
        <dbReference type="EMBL" id="GKX57088.1"/>
    </source>
</evidence>
<dbReference type="SMART" id="SM00420">
    <property type="entry name" value="HTH_DEOR"/>
    <property type="match status" value="1"/>
</dbReference>
<dbReference type="PROSITE" id="PS51000">
    <property type="entry name" value="HTH_DEOR_2"/>
    <property type="match status" value="1"/>
</dbReference>
<name>A0AAV5N4P8_9GAMM</name>
<dbReference type="InterPro" id="IPR036390">
    <property type="entry name" value="WH_DNA-bd_sf"/>
</dbReference>
<dbReference type="GO" id="GO:0003700">
    <property type="term" value="F:DNA-binding transcription factor activity"/>
    <property type="evidence" value="ECO:0007669"/>
    <property type="project" value="InterPro"/>
</dbReference>
<dbReference type="SMART" id="SM01134">
    <property type="entry name" value="DeoRC"/>
    <property type="match status" value="1"/>
</dbReference>
<organism evidence="5 6">
    <name type="scientific">Leminorella grimontii</name>
    <dbReference type="NCBI Taxonomy" id="82981"/>
    <lineage>
        <taxon>Bacteria</taxon>
        <taxon>Pseudomonadati</taxon>
        <taxon>Pseudomonadota</taxon>
        <taxon>Gammaproteobacteria</taxon>
        <taxon>Enterobacterales</taxon>
        <taxon>Budviciaceae</taxon>
        <taxon>Leminorella</taxon>
    </lineage>
</organism>
<dbReference type="PROSITE" id="PS00894">
    <property type="entry name" value="HTH_DEOR_1"/>
    <property type="match status" value="1"/>
</dbReference>
<dbReference type="InterPro" id="IPR014036">
    <property type="entry name" value="DeoR-like_C"/>
</dbReference>
<dbReference type="Pfam" id="PF00455">
    <property type="entry name" value="DeoRC"/>
    <property type="match status" value="1"/>
</dbReference>
<dbReference type="InterPro" id="IPR036388">
    <property type="entry name" value="WH-like_DNA-bd_sf"/>
</dbReference>
<dbReference type="EMBL" id="BRLH01000011">
    <property type="protein sequence ID" value="GKX57088.1"/>
    <property type="molecule type" value="Genomic_DNA"/>
</dbReference>
<keyword evidence="2" id="KW-0238">DNA-binding</keyword>
<dbReference type="Gene3D" id="3.40.50.1360">
    <property type="match status" value="1"/>
</dbReference>
<accession>A0AAV5N4P8</accession>
<dbReference type="RefSeq" id="WP_027275083.1">
    <property type="nucleotide sequence ID" value="NZ_BRLH01000011.1"/>
</dbReference>
<evidence type="ECO:0000259" key="4">
    <source>
        <dbReference type="PROSITE" id="PS51000"/>
    </source>
</evidence>
<dbReference type="InterPro" id="IPR001034">
    <property type="entry name" value="DeoR_HTH"/>
</dbReference>
<comment type="caution">
    <text evidence="5">The sequence shown here is derived from an EMBL/GenBank/DDBJ whole genome shotgun (WGS) entry which is preliminary data.</text>
</comment>
<protein>
    <submittedName>
        <fullName evidence="5">DeoR family transcriptional regulator</fullName>
    </submittedName>
</protein>
<feature type="domain" description="HTH deoR-type" evidence="4">
    <location>
        <begin position="3"/>
        <end position="58"/>
    </location>
</feature>
<dbReference type="AlphaFoldDB" id="A0AAV5N4P8"/>
<dbReference type="PANTHER" id="PTHR30363">
    <property type="entry name" value="HTH-TYPE TRANSCRIPTIONAL REGULATOR SRLR-RELATED"/>
    <property type="match status" value="1"/>
</dbReference>
<dbReference type="InterPro" id="IPR011991">
    <property type="entry name" value="ArsR-like_HTH"/>
</dbReference>
<proteinExistence type="predicted"/>
<dbReference type="SUPFAM" id="SSF100950">
    <property type="entry name" value="NagB/RpiA/CoA transferase-like"/>
    <property type="match status" value="1"/>
</dbReference>
<dbReference type="InterPro" id="IPR050313">
    <property type="entry name" value="Carb_Metab_HTH_regulators"/>
</dbReference>